<dbReference type="Proteomes" id="UP000807716">
    <property type="component" value="Unassembled WGS sequence"/>
</dbReference>
<evidence type="ECO:0000313" key="6">
    <source>
        <dbReference type="EMBL" id="KAG0265978.1"/>
    </source>
</evidence>
<comment type="caution">
    <text evidence="6">The sequence shown here is derived from an EMBL/GenBank/DDBJ whole genome shotgun (WGS) entry which is preliminary data.</text>
</comment>
<keyword evidence="4" id="KW-0472">Membrane</keyword>
<evidence type="ECO:0000256" key="1">
    <source>
        <dbReference type="ARBA" id="ARBA00004370"/>
    </source>
</evidence>
<feature type="domain" description="Armadillo-like helical" evidence="5">
    <location>
        <begin position="425"/>
        <end position="721"/>
    </location>
</feature>
<proteinExistence type="predicted"/>
<keyword evidence="7" id="KW-1185">Reference proteome</keyword>
<dbReference type="InterPro" id="IPR013636">
    <property type="entry name" value="ARMH3_C"/>
</dbReference>
<keyword evidence="3" id="KW-1133">Transmembrane helix</keyword>
<evidence type="ECO:0000256" key="2">
    <source>
        <dbReference type="ARBA" id="ARBA00022692"/>
    </source>
</evidence>
<keyword evidence="2" id="KW-0812">Transmembrane</keyword>
<dbReference type="InterPro" id="IPR016024">
    <property type="entry name" value="ARM-type_fold"/>
</dbReference>
<dbReference type="PANTHER" id="PTHR13608:SF3">
    <property type="entry name" value="ARMADILLO-LIKE HELICAL DOMAIN-CONTAINING PROTEIN 3"/>
    <property type="match status" value="1"/>
</dbReference>
<name>A0A9P6QHZ2_9FUNG</name>
<protein>
    <recommendedName>
        <fullName evidence="5">Armadillo-like helical domain-containing protein</fullName>
    </recommendedName>
</protein>
<sequence>MQEMKLGPSAAKEQLLRPHNGQKMKLKEKFVELYDQFLRGEDPSLGKDSEKFWDELFLIKVNTVYLSSSLRQMNEDQLLAIKDEINSIFLHAVQTMRDQLPQRRLHAIQTLTIVLGEIFKKKFHNWSFDVIHLLTGLPHADLVFKTLVQGICSNMDGENSVILRAAALQLACTLACGNDNVNKNSLNQYFMQKDILPAVMQFIVDCDDPTLSFEAMSLLGILASYNKYETQNPYQSSLTTLDDPVILRRMVEVIIGSCVSMRRKYMDIFDDDEVSTVSKLTSTISYLTGMLWNPKSQDGSATDALFAQQYSFLPVFLRYPGTSETAKSSDAAGDINARVSQSQSVGGESGLGTFLSFCSYLFHHNRVSRSAPYTQLCLIILSIIIESPSAYPYLCSIPTSEDNLGQAEASTYAIRLCRQRHPLLPKVKQARPLAAVLLDVLLGFIKHNMRKKLPIESFRLVVANIYGLAHRFKRLRVRLPYHWVEVWNTLLSLIKFMHSNMAALEHRPDARELVAETVDLVNYFVSYGDMLLPDPGSLYSLFYEIVRTGIEPFSDLAVACRPMSPPSPYGRAMSPVQSGGSSYFGPISHHAMDRTFSAGSASGPPQQIITIDLSNINTVFTFFFSHLLTWRDANPTRSMGPEFVTSMIKDHYQELSLVQIPLDPPISSLAHNAAAAAAGGASIVAGHARHPGWEAYSEVPGNMAFFRQLSRWVVADLRNTIEIN</sequence>
<evidence type="ECO:0000256" key="4">
    <source>
        <dbReference type="ARBA" id="ARBA00023136"/>
    </source>
</evidence>
<dbReference type="SMART" id="SM01158">
    <property type="entry name" value="DUF1741"/>
    <property type="match status" value="1"/>
</dbReference>
<dbReference type="AlphaFoldDB" id="A0A9P6QHZ2"/>
<evidence type="ECO:0000256" key="3">
    <source>
        <dbReference type="ARBA" id="ARBA00022989"/>
    </source>
</evidence>
<dbReference type="OrthoDB" id="2012278at2759"/>
<comment type="subcellular location">
    <subcellularLocation>
        <location evidence="1">Membrane</location>
    </subcellularLocation>
</comment>
<evidence type="ECO:0000259" key="5">
    <source>
        <dbReference type="SMART" id="SM01158"/>
    </source>
</evidence>
<dbReference type="GO" id="GO:0016020">
    <property type="term" value="C:membrane"/>
    <property type="evidence" value="ECO:0007669"/>
    <property type="project" value="UniProtKB-SubCell"/>
</dbReference>
<accession>A0A9P6QHZ2</accession>
<dbReference type="InterPro" id="IPR039868">
    <property type="entry name" value="ARMD3-like"/>
</dbReference>
<evidence type="ECO:0000313" key="7">
    <source>
        <dbReference type="Proteomes" id="UP000807716"/>
    </source>
</evidence>
<dbReference type="SUPFAM" id="SSF48371">
    <property type="entry name" value="ARM repeat"/>
    <property type="match status" value="1"/>
</dbReference>
<dbReference type="EMBL" id="JAAAJB010000103">
    <property type="protein sequence ID" value="KAG0265978.1"/>
    <property type="molecule type" value="Genomic_DNA"/>
</dbReference>
<dbReference type="Pfam" id="PF08427">
    <property type="entry name" value="ARMH3_C"/>
    <property type="match status" value="1"/>
</dbReference>
<dbReference type="PANTHER" id="PTHR13608">
    <property type="entry name" value="ARMADILLO-LIKE HELICAL DOMAIN-CONTAINING PROTEIN 3"/>
    <property type="match status" value="1"/>
</dbReference>
<dbReference type="GO" id="GO:0005829">
    <property type="term" value="C:cytosol"/>
    <property type="evidence" value="ECO:0007669"/>
    <property type="project" value="TreeGrafter"/>
</dbReference>
<reference evidence="6" key="1">
    <citation type="journal article" date="2020" name="Fungal Divers.">
        <title>Resolving the Mortierellaceae phylogeny through synthesis of multi-gene phylogenetics and phylogenomics.</title>
        <authorList>
            <person name="Vandepol N."/>
            <person name="Liber J."/>
            <person name="Desiro A."/>
            <person name="Na H."/>
            <person name="Kennedy M."/>
            <person name="Barry K."/>
            <person name="Grigoriev I.V."/>
            <person name="Miller A.N."/>
            <person name="O'Donnell K."/>
            <person name="Stajich J.E."/>
            <person name="Bonito G."/>
        </authorList>
    </citation>
    <scope>NUCLEOTIDE SEQUENCE</scope>
    <source>
        <strain evidence="6">BC1065</strain>
    </source>
</reference>
<organism evidence="6 7">
    <name type="scientific">Actinomortierella ambigua</name>
    <dbReference type="NCBI Taxonomy" id="1343610"/>
    <lineage>
        <taxon>Eukaryota</taxon>
        <taxon>Fungi</taxon>
        <taxon>Fungi incertae sedis</taxon>
        <taxon>Mucoromycota</taxon>
        <taxon>Mortierellomycotina</taxon>
        <taxon>Mortierellomycetes</taxon>
        <taxon>Mortierellales</taxon>
        <taxon>Mortierellaceae</taxon>
        <taxon>Actinomortierella</taxon>
    </lineage>
</organism>
<gene>
    <name evidence="6" type="ORF">DFQ27_000228</name>
</gene>